<keyword evidence="2" id="KW-0482">Metalloprotease</keyword>
<keyword evidence="2" id="KW-0378">Hydrolase</keyword>
<gene>
    <name evidence="2" type="ORF">ERS852491_00128</name>
</gene>
<evidence type="ECO:0000313" key="3">
    <source>
        <dbReference type="Proteomes" id="UP000095544"/>
    </source>
</evidence>
<dbReference type="GO" id="GO:0008237">
    <property type="term" value="F:metallopeptidase activity"/>
    <property type="evidence" value="ECO:0007669"/>
    <property type="project" value="UniProtKB-KW"/>
</dbReference>
<reference evidence="2 3" key="1">
    <citation type="submission" date="2015-09" db="EMBL/GenBank/DDBJ databases">
        <authorList>
            <consortium name="Pathogen Informatics"/>
        </authorList>
    </citation>
    <scope>NUCLEOTIDE SEQUENCE [LARGE SCALE GENOMIC DNA]</scope>
    <source>
        <strain evidence="2 3">2789STDY5834876</strain>
    </source>
</reference>
<keyword evidence="2" id="KW-0645">Protease</keyword>
<keyword evidence="1" id="KW-0479">Metal-binding</keyword>
<dbReference type="EMBL" id="CYZU01000001">
    <property type="protein sequence ID" value="CUN64236.1"/>
    <property type="molecule type" value="Genomic_DNA"/>
</dbReference>
<proteinExistence type="predicted"/>
<dbReference type="AlphaFoldDB" id="A0A173YLY1"/>
<evidence type="ECO:0000256" key="1">
    <source>
        <dbReference type="ARBA" id="ARBA00022723"/>
    </source>
</evidence>
<dbReference type="STRING" id="39482.ERS852491_00128"/>
<dbReference type="SUPFAM" id="SSF144052">
    <property type="entry name" value="Thermophilic metalloprotease-like"/>
    <property type="match status" value="1"/>
</dbReference>
<dbReference type="InterPro" id="IPR058739">
    <property type="entry name" value="NicX"/>
</dbReference>
<evidence type="ECO:0000313" key="2">
    <source>
        <dbReference type="EMBL" id="CUN64236.1"/>
    </source>
</evidence>
<dbReference type="Pfam" id="PF26233">
    <property type="entry name" value="NicX"/>
    <property type="match status" value="1"/>
</dbReference>
<dbReference type="GO" id="GO:0046872">
    <property type="term" value="F:metal ion binding"/>
    <property type="evidence" value="ECO:0007669"/>
    <property type="project" value="UniProtKB-KW"/>
</dbReference>
<dbReference type="InterPro" id="IPR052170">
    <property type="entry name" value="M29_Exopeptidase"/>
</dbReference>
<dbReference type="GO" id="GO:0006508">
    <property type="term" value="P:proteolysis"/>
    <property type="evidence" value="ECO:0007669"/>
    <property type="project" value="UniProtKB-KW"/>
</dbReference>
<sequence>MEYPIGVEMTDSYQSYEVQRAAMKLVKDVMLVKAGESVVVTADTSTDMRVVDAVMSAAYTIGANPVMIKYPTTGKAFEEPFLPIANAVAVADVWIEFAYYCVMHTPCFQKAIANGARYTCLCGMDTIMLVNTVGRVKYDVVVEFGEYLTQKVQASNEIIVRDANGTNLKAYNQGRKVKHSGQLATKKGYPVMLGGQVSWCPVEETIEGTLVFDAALFPPSEIGLLKDPVRLEFKEGRVTEITGGAQAEIFKKWLASFNDPNMYRLAHYSIGFNPGVRKATGRIVEDERIFGCIEFGIGSQGASLMGAFWDAASHTDGVVSKPTIILDGEVLEENGIYKEETCISYCKKLGIAEYE</sequence>
<protein>
    <submittedName>
        <fullName evidence="2">Thermophilic metalloprotease (M29)</fullName>
    </submittedName>
</protein>
<organism evidence="2 3">
    <name type="scientific">Faecalicatena contorta</name>
    <dbReference type="NCBI Taxonomy" id="39482"/>
    <lineage>
        <taxon>Bacteria</taxon>
        <taxon>Bacillati</taxon>
        <taxon>Bacillota</taxon>
        <taxon>Clostridia</taxon>
        <taxon>Lachnospirales</taxon>
        <taxon>Lachnospiraceae</taxon>
        <taxon>Faecalicatena</taxon>
    </lineage>
</organism>
<dbReference type="PANTHER" id="PTHR34448:SF1">
    <property type="entry name" value="BLL6088 PROTEIN"/>
    <property type="match status" value="1"/>
</dbReference>
<dbReference type="RefSeq" id="WP_050641772.1">
    <property type="nucleotide sequence ID" value="NZ_CABKUE010000009.1"/>
</dbReference>
<dbReference type="Proteomes" id="UP000095544">
    <property type="component" value="Unassembled WGS sequence"/>
</dbReference>
<dbReference type="PANTHER" id="PTHR34448">
    <property type="entry name" value="AMINOPEPTIDASE"/>
    <property type="match status" value="1"/>
</dbReference>
<name>A0A173YLY1_9FIRM</name>
<accession>A0A173YLY1</accession>